<dbReference type="GeneID" id="5970122"/>
<sequence length="58" mass="6122">MLVSDLATKNWHSRPSTECCGSDVLHLGRNKATAIAAMPDITIAVCFEGKMNPSGTSS</sequence>
<dbReference type="KEGG" id="pno:SNOG_02666"/>
<name>Q0UZZ8_PHANO</name>
<organism evidence="1 2">
    <name type="scientific">Phaeosphaeria nodorum (strain SN15 / ATCC MYA-4574 / FGSC 10173)</name>
    <name type="common">Glume blotch fungus</name>
    <name type="synonym">Parastagonospora nodorum</name>
    <dbReference type="NCBI Taxonomy" id="321614"/>
    <lineage>
        <taxon>Eukaryota</taxon>
        <taxon>Fungi</taxon>
        <taxon>Dikarya</taxon>
        <taxon>Ascomycota</taxon>
        <taxon>Pezizomycotina</taxon>
        <taxon>Dothideomycetes</taxon>
        <taxon>Pleosporomycetidae</taxon>
        <taxon>Pleosporales</taxon>
        <taxon>Pleosporineae</taxon>
        <taxon>Phaeosphaeriaceae</taxon>
        <taxon>Parastagonospora</taxon>
    </lineage>
</organism>
<protein>
    <submittedName>
        <fullName evidence="1">Uncharacterized protein</fullName>
    </submittedName>
</protein>
<dbReference type="InParanoid" id="Q0UZZ8"/>
<dbReference type="EMBL" id="CH445328">
    <property type="protein sequence ID" value="EAT89397.1"/>
    <property type="molecule type" value="Genomic_DNA"/>
</dbReference>
<accession>Q0UZZ8</accession>
<dbReference type="Proteomes" id="UP000001055">
    <property type="component" value="Unassembled WGS sequence"/>
</dbReference>
<evidence type="ECO:0000313" key="2">
    <source>
        <dbReference type="Proteomes" id="UP000001055"/>
    </source>
</evidence>
<gene>
    <name evidence="1" type="ORF">SNOG_02666</name>
</gene>
<evidence type="ECO:0000313" key="1">
    <source>
        <dbReference type="EMBL" id="EAT89397.1"/>
    </source>
</evidence>
<dbReference type="AlphaFoldDB" id="Q0UZZ8"/>
<dbReference type="RefSeq" id="XP_001793265.1">
    <property type="nucleotide sequence ID" value="XM_001793213.1"/>
</dbReference>
<reference evidence="2" key="1">
    <citation type="journal article" date="2007" name="Plant Cell">
        <title>Dothideomycete-plant interactions illuminated by genome sequencing and EST analysis of the wheat pathogen Stagonospora nodorum.</title>
        <authorList>
            <person name="Hane J.K."/>
            <person name="Lowe R.G."/>
            <person name="Solomon P.S."/>
            <person name="Tan K.C."/>
            <person name="Schoch C.L."/>
            <person name="Spatafora J.W."/>
            <person name="Crous P.W."/>
            <person name="Kodira C."/>
            <person name="Birren B.W."/>
            <person name="Galagan J.E."/>
            <person name="Torriani S.F."/>
            <person name="McDonald B.A."/>
            <person name="Oliver R.P."/>
        </authorList>
    </citation>
    <scope>NUCLEOTIDE SEQUENCE [LARGE SCALE GENOMIC DNA]</scope>
    <source>
        <strain evidence="2">SN15 / ATCC MYA-4574 / FGSC 10173</strain>
    </source>
</reference>
<proteinExistence type="predicted"/>